<evidence type="ECO:0000313" key="3">
    <source>
        <dbReference type="EMBL" id="SJK99073.1"/>
    </source>
</evidence>
<evidence type="ECO:0000256" key="1">
    <source>
        <dbReference type="SAM" id="MobiDB-lite"/>
    </source>
</evidence>
<proteinExistence type="predicted"/>
<dbReference type="EMBL" id="FUEG01000001">
    <property type="protein sequence ID" value="SJK99073.1"/>
    <property type="molecule type" value="Genomic_DNA"/>
</dbReference>
<evidence type="ECO:0000313" key="4">
    <source>
        <dbReference type="Proteomes" id="UP000219338"/>
    </source>
</evidence>
<keyword evidence="2" id="KW-0812">Transmembrane</keyword>
<dbReference type="OrthoDB" id="3123100at2759"/>
<evidence type="ECO:0000256" key="2">
    <source>
        <dbReference type="SAM" id="Phobius"/>
    </source>
</evidence>
<feature type="transmembrane region" description="Helical" evidence="2">
    <location>
        <begin position="60"/>
        <end position="81"/>
    </location>
</feature>
<feature type="transmembrane region" description="Helical" evidence="2">
    <location>
        <begin position="113"/>
        <end position="130"/>
    </location>
</feature>
<accession>A0A284QRN1</accession>
<dbReference type="InterPro" id="IPR012171">
    <property type="entry name" value="Fatty_acid_desaturase"/>
</dbReference>
<feature type="region of interest" description="Disordered" evidence="1">
    <location>
        <begin position="1"/>
        <end position="24"/>
    </location>
</feature>
<dbReference type="PANTHER" id="PTHR32100">
    <property type="entry name" value="OMEGA-6 FATTY ACID DESATURASE, CHLOROPLASTIC"/>
    <property type="match status" value="1"/>
</dbReference>
<evidence type="ECO:0008006" key="5">
    <source>
        <dbReference type="Google" id="ProtNLM"/>
    </source>
</evidence>
<dbReference type="GO" id="GO:0016491">
    <property type="term" value="F:oxidoreductase activity"/>
    <property type="evidence" value="ECO:0007669"/>
    <property type="project" value="InterPro"/>
</dbReference>
<keyword evidence="2" id="KW-1133">Transmembrane helix</keyword>
<reference evidence="4" key="1">
    <citation type="journal article" date="2017" name="Nat. Ecol. Evol.">
        <title>Genome expansion and lineage-specific genetic innovations in the forest pathogenic fungi Armillaria.</title>
        <authorList>
            <person name="Sipos G."/>
            <person name="Prasanna A.N."/>
            <person name="Walter M.C."/>
            <person name="O'Connor E."/>
            <person name="Balint B."/>
            <person name="Krizsan K."/>
            <person name="Kiss B."/>
            <person name="Hess J."/>
            <person name="Varga T."/>
            <person name="Slot J."/>
            <person name="Riley R."/>
            <person name="Boka B."/>
            <person name="Rigling D."/>
            <person name="Barry K."/>
            <person name="Lee J."/>
            <person name="Mihaltcheva S."/>
            <person name="LaButti K."/>
            <person name="Lipzen A."/>
            <person name="Waldron R."/>
            <person name="Moloney N.M."/>
            <person name="Sperisen C."/>
            <person name="Kredics L."/>
            <person name="Vagvoelgyi C."/>
            <person name="Patrignani A."/>
            <person name="Fitzpatrick D."/>
            <person name="Nagy I."/>
            <person name="Doyle S."/>
            <person name="Anderson J.B."/>
            <person name="Grigoriev I.V."/>
            <person name="Gueldener U."/>
            <person name="Muensterkoetter M."/>
            <person name="Nagy L.G."/>
        </authorList>
    </citation>
    <scope>NUCLEOTIDE SEQUENCE [LARGE SCALE GENOMIC DNA]</scope>
    <source>
        <strain evidence="4">C18/9</strain>
    </source>
</reference>
<keyword evidence="4" id="KW-1185">Reference proteome</keyword>
<name>A0A284QRN1_ARMOS</name>
<protein>
    <recommendedName>
        <fullName evidence="5">Fatty acid desaturase domain-containing protein</fullName>
    </recommendedName>
</protein>
<dbReference type="STRING" id="47428.A0A284QRN1"/>
<dbReference type="AlphaFoldDB" id="A0A284QRN1"/>
<organism evidence="3 4">
    <name type="scientific">Armillaria ostoyae</name>
    <name type="common">Armillaria root rot fungus</name>
    <dbReference type="NCBI Taxonomy" id="47428"/>
    <lineage>
        <taxon>Eukaryota</taxon>
        <taxon>Fungi</taxon>
        <taxon>Dikarya</taxon>
        <taxon>Basidiomycota</taxon>
        <taxon>Agaricomycotina</taxon>
        <taxon>Agaricomycetes</taxon>
        <taxon>Agaricomycetidae</taxon>
        <taxon>Agaricales</taxon>
        <taxon>Marasmiineae</taxon>
        <taxon>Physalacriaceae</taxon>
        <taxon>Armillaria</taxon>
    </lineage>
</organism>
<sequence>MSTFPPFDMVSATPATSKPELDSQHVKSTELPVFTPLPYTIAQIRAAIPSDYFVLSTSRALITLARDIFMATFFFVLVLYIPSHTHSMFTPPFYASLHGSGIGGSRVLRLPEFGLGFILHTFLWIPYFSWKIGHHRHHMTHASMERDEVYVPKTRAILRIPSKEFEEEHGIDWEDYFGDTPIWTLMTLIRQQVLAFPAYLTATGPEFVPFALVAFITAYALAPDFGFPVSIYHGVPPCLYNLPRYCTPYMDGLDAMPLCDADVAGMESVGGKDQGGELGCVHTVAEKIYSLYGFL</sequence>
<gene>
    <name evidence="3" type="ORF">ARMOST_02358</name>
</gene>
<keyword evidence="2" id="KW-0472">Membrane</keyword>
<dbReference type="Proteomes" id="UP000219338">
    <property type="component" value="Unassembled WGS sequence"/>
</dbReference>